<reference evidence="3 4" key="1">
    <citation type="submission" date="2015-02" db="EMBL/GenBank/DDBJ databases">
        <title>Two Pseudomonas sp. nov., isolated from raw milk.</title>
        <authorList>
            <person name="Wenning M."/>
            <person name="von Neubeck M."/>
            <person name="Huptas C."/>
            <person name="Scherer S."/>
        </authorList>
    </citation>
    <scope>NUCLEOTIDE SEQUENCE [LARGE SCALE GENOMIC DNA]</scope>
    <source>
        <strain evidence="3 4">DSM 29164</strain>
    </source>
</reference>
<dbReference type="PATRIC" id="fig|1615673.3.peg.3554"/>
<evidence type="ECO:0000313" key="3">
    <source>
        <dbReference type="EMBL" id="KRP72175.1"/>
    </source>
</evidence>
<dbReference type="InterPro" id="IPR007712">
    <property type="entry name" value="RelE/ParE_toxin"/>
</dbReference>
<dbReference type="PANTHER" id="PTHR35601">
    <property type="entry name" value="TOXIN RELE"/>
    <property type="match status" value="1"/>
</dbReference>
<dbReference type="AlphaFoldDB" id="A0A0R3AGQ5"/>
<dbReference type="InterPro" id="IPR035093">
    <property type="entry name" value="RelE/ParE_toxin_dom_sf"/>
</dbReference>
<comment type="caution">
    <text evidence="3">The sequence shown here is derived from an EMBL/GenBank/DDBJ whole genome shotgun (WGS) entry which is preliminary data.</text>
</comment>
<accession>A0A0R3AGQ5</accession>
<name>A0A0R3AGQ5_9PSED</name>
<proteinExistence type="inferred from homology"/>
<evidence type="ECO:0000256" key="1">
    <source>
        <dbReference type="ARBA" id="ARBA00006226"/>
    </source>
</evidence>
<evidence type="ECO:0000256" key="2">
    <source>
        <dbReference type="ARBA" id="ARBA00022649"/>
    </source>
</evidence>
<dbReference type="Proteomes" id="UP000050852">
    <property type="component" value="Unassembled WGS sequence"/>
</dbReference>
<dbReference type="EMBL" id="JYLN01000004">
    <property type="protein sequence ID" value="KRP72175.1"/>
    <property type="molecule type" value="Genomic_DNA"/>
</dbReference>
<evidence type="ECO:0000313" key="4">
    <source>
        <dbReference type="Proteomes" id="UP000050852"/>
    </source>
</evidence>
<comment type="similarity">
    <text evidence="1">Belongs to the RelE toxin family.</text>
</comment>
<dbReference type="Gene3D" id="3.30.2310.20">
    <property type="entry name" value="RelE-like"/>
    <property type="match status" value="1"/>
</dbReference>
<dbReference type="PANTHER" id="PTHR35601:SF1">
    <property type="entry name" value="TOXIN RELE"/>
    <property type="match status" value="1"/>
</dbReference>
<keyword evidence="2" id="KW-1277">Toxin-antitoxin system</keyword>
<protein>
    <submittedName>
        <fullName evidence="3">Plasmid stabilization protein</fullName>
    </submittedName>
</protein>
<dbReference type="SUPFAM" id="SSF143011">
    <property type="entry name" value="RelE-like"/>
    <property type="match status" value="1"/>
</dbReference>
<dbReference type="RefSeq" id="WP_057702431.1">
    <property type="nucleotide sequence ID" value="NZ_JYLN01000004.1"/>
</dbReference>
<sequence length="95" mass="10603">MVWSVIYHPDTEEDFDKLGSAAANRILDVIEDRVENGEPDKSGKPLSGSLAGCRRIQTGDTRIVYRVDGKRIEVLIIAVGARRDSEIYDTAKKRV</sequence>
<organism evidence="3 4">
    <name type="scientific">Pseudomonas paralactis</name>
    <dbReference type="NCBI Taxonomy" id="1615673"/>
    <lineage>
        <taxon>Bacteria</taxon>
        <taxon>Pseudomonadati</taxon>
        <taxon>Pseudomonadota</taxon>
        <taxon>Gammaproteobacteria</taxon>
        <taxon>Pseudomonadales</taxon>
        <taxon>Pseudomonadaceae</taxon>
        <taxon>Pseudomonas</taxon>
    </lineage>
</organism>
<dbReference type="Pfam" id="PF05016">
    <property type="entry name" value="ParE_toxin"/>
    <property type="match status" value="1"/>
</dbReference>
<dbReference type="OrthoDB" id="9801234at2"/>
<gene>
    <name evidence="3" type="ORF">TX23_12510</name>
</gene>